<comment type="caution">
    <text evidence="2">The sequence shown here is derived from an EMBL/GenBank/DDBJ whole genome shotgun (WGS) entry which is preliminary data.</text>
</comment>
<evidence type="ECO:0000313" key="3">
    <source>
        <dbReference type="Proteomes" id="UP001321473"/>
    </source>
</evidence>
<organism evidence="2 3">
    <name type="scientific">Amblyomma americanum</name>
    <name type="common">Lone star tick</name>
    <dbReference type="NCBI Taxonomy" id="6943"/>
    <lineage>
        <taxon>Eukaryota</taxon>
        <taxon>Metazoa</taxon>
        <taxon>Ecdysozoa</taxon>
        <taxon>Arthropoda</taxon>
        <taxon>Chelicerata</taxon>
        <taxon>Arachnida</taxon>
        <taxon>Acari</taxon>
        <taxon>Parasitiformes</taxon>
        <taxon>Ixodida</taxon>
        <taxon>Ixodoidea</taxon>
        <taxon>Ixodidae</taxon>
        <taxon>Amblyomminae</taxon>
        <taxon>Amblyomma</taxon>
    </lineage>
</organism>
<feature type="region of interest" description="Disordered" evidence="1">
    <location>
        <begin position="25"/>
        <end position="83"/>
    </location>
</feature>
<dbReference type="Proteomes" id="UP001321473">
    <property type="component" value="Unassembled WGS sequence"/>
</dbReference>
<evidence type="ECO:0000256" key="1">
    <source>
        <dbReference type="SAM" id="MobiDB-lite"/>
    </source>
</evidence>
<reference evidence="2 3" key="1">
    <citation type="journal article" date="2023" name="Arcadia Sci">
        <title>De novo assembly of a long-read Amblyomma americanum tick genome.</title>
        <authorList>
            <person name="Chou S."/>
            <person name="Poskanzer K.E."/>
            <person name="Rollins M."/>
            <person name="Thuy-Boun P.S."/>
        </authorList>
    </citation>
    <scope>NUCLEOTIDE SEQUENCE [LARGE SCALE GENOMIC DNA]</scope>
    <source>
        <strain evidence="2">F_SG_1</strain>
        <tissue evidence="2">Salivary glands</tissue>
    </source>
</reference>
<proteinExistence type="predicted"/>
<sequence length="83" mass="9010">MFPYESGGGSQVSMGFLEAAYDQHQNGAVSNGHHHHHLYHHQTQQHAAASASAPSPQPSSDDALSGGVFVRGDRVQQPAYWRE</sequence>
<keyword evidence="3" id="KW-1185">Reference proteome</keyword>
<name>A0AAQ4EE05_AMBAM</name>
<dbReference type="EMBL" id="JARKHS020017638">
    <property type="protein sequence ID" value="KAK8772882.1"/>
    <property type="molecule type" value="Genomic_DNA"/>
</dbReference>
<evidence type="ECO:0000313" key="2">
    <source>
        <dbReference type="EMBL" id="KAK8772882.1"/>
    </source>
</evidence>
<dbReference type="AlphaFoldDB" id="A0AAQ4EE05"/>
<protein>
    <submittedName>
        <fullName evidence="2">Uncharacterized protein</fullName>
    </submittedName>
</protein>
<gene>
    <name evidence="2" type="ORF">V5799_012587</name>
</gene>
<accession>A0AAQ4EE05</accession>
<feature type="compositionally biased region" description="Low complexity" evidence="1">
    <location>
        <begin position="41"/>
        <end position="60"/>
    </location>
</feature>